<proteinExistence type="predicted"/>
<evidence type="ECO:0000313" key="2">
    <source>
        <dbReference type="Proteomes" id="UP000534783"/>
    </source>
</evidence>
<gene>
    <name evidence="1" type="ORF">MNODULE_00400</name>
</gene>
<dbReference type="SUPFAM" id="SSF47598">
    <property type="entry name" value="Ribbon-helix-helix"/>
    <property type="match status" value="1"/>
</dbReference>
<organism evidence="1 2">
    <name type="scientific">Candidatus Manganitrophus noduliformans</name>
    <dbReference type="NCBI Taxonomy" id="2606439"/>
    <lineage>
        <taxon>Bacteria</taxon>
        <taxon>Pseudomonadati</taxon>
        <taxon>Nitrospirota</taxon>
        <taxon>Nitrospiria</taxon>
        <taxon>Candidatus Troglogloeales</taxon>
        <taxon>Candidatus Manganitrophaceae</taxon>
        <taxon>Candidatus Manganitrophus</taxon>
    </lineage>
</organism>
<name>A0A7X6DL69_9BACT</name>
<evidence type="ECO:0000313" key="1">
    <source>
        <dbReference type="EMBL" id="NKE69212.1"/>
    </source>
</evidence>
<dbReference type="Gene3D" id="1.10.1220.10">
    <property type="entry name" value="Met repressor-like"/>
    <property type="match status" value="1"/>
</dbReference>
<dbReference type="InterPro" id="IPR013321">
    <property type="entry name" value="Arc_rbn_hlx_hlx"/>
</dbReference>
<accession>A0A7X6DL69</accession>
<dbReference type="AlphaFoldDB" id="A0A7X6DL69"/>
<dbReference type="Proteomes" id="UP000534783">
    <property type="component" value="Unassembled WGS sequence"/>
</dbReference>
<keyword evidence="2" id="KW-1185">Reference proteome</keyword>
<dbReference type="InterPro" id="IPR010985">
    <property type="entry name" value="Ribbon_hlx_hlx"/>
</dbReference>
<reference evidence="1 2" key="1">
    <citation type="journal article" date="2020" name="Nature">
        <title>Bacterial chemolithoautotrophy via manganese oxidation.</title>
        <authorList>
            <person name="Yu H."/>
            <person name="Leadbetter J.R."/>
        </authorList>
    </citation>
    <scope>NUCLEOTIDE SEQUENCE [LARGE SCALE GENOMIC DNA]</scope>
    <source>
        <strain evidence="1 2">Mn-1</strain>
    </source>
</reference>
<dbReference type="GO" id="GO:0006355">
    <property type="term" value="P:regulation of DNA-templated transcription"/>
    <property type="evidence" value="ECO:0007669"/>
    <property type="project" value="InterPro"/>
</dbReference>
<sequence>MKTKQKKQKRATISFNSELHKALRLKAEETDQSLSDLVNDAVRKSLAEDAEDLAAFEKRAGEPNLLFEDVLKQMKKRGQL</sequence>
<comment type="caution">
    <text evidence="1">The sequence shown here is derived from an EMBL/GenBank/DDBJ whole genome shotgun (WGS) entry which is preliminary data.</text>
</comment>
<dbReference type="EMBL" id="VTOW01000001">
    <property type="protein sequence ID" value="NKE69212.1"/>
    <property type="molecule type" value="Genomic_DNA"/>
</dbReference>
<protein>
    <submittedName>
        <fullName evidence="1">CopG family transcriptional regulator</fullName>
    </submittedName>
</protein>
<dbReference type="RefSeq" id="WP_168057530.1">
    <property type="nucleotide sequence ID" value="NZ_VTOW01000001.1"/>
</dbReference>